<dbReference type="PANTHER" id="PTHR35604:SF2">
    <property type="entry name" value="TRANSPOSASE INSH FOR INSERTION SEQUENCE ELEMENT IS5A-RELATED"/>
    <property type="match status" value="1"/>
</dbReference>
<evidence type="ECO:0000313" key="2">
    <source>
        <dbReference type="EMBL" id="KKO06490.1"/>
    </source>
</evidence>
<dbReference type="InterPro" id="IPR003738">
    <property type="entry name" value="SRAP"/>
</dbReference>
<dbReference type="Pfam" id="PF02586">
    <property type="entry name" value="SRAP"/>
    <property type="match status" value="1"/>
</dbReference>
<protein>
    <recommendedName>
        <fullName evidence="1">Transposase InsH N-terminal domain-containing protein</fullName>
    </recommendedName>
</protein>
<dbReference type="EMBL" id="LAZR01000015">
    <property type="protein sequence ID" value="KKO06490.1"/>
    <property type="molecule type" value="Genomic_DNA"/>
</dbReference>
<dbReference type="GO" id="GO:0106300">
    <property type="term" value="P:protein-DNA covalent cross-linking repair"/>
    <property type="evidence" value="ECO:0007669"/>
    <property type="project" value="InterPro"/>
</dbReference>
<evidence type="ECO:0000259" key="1">
    <source>
        <dbReference type="Pfam" id="PF05598"/>
    </source>
</evidence>
<dbReference type="Pfam" id="PF05598">
    <property type="entry name" value="DUF772"/>
    <property type="match status" value="1"/>
</dbReference>
<proteinExistence type="predicted"/>
<feature type="domain" description="Transposase InsH N-terminal" evidence="1">
    <location>
        <begin position="6"/>
        <end position="101"/>
    </location>
</feature>
<dbReference type="AlphaFoldDB" id="A0A0F9VR06"/>
<dbReference type="Gene3D" id="3.90.1680.10">
    <property type="entry name" value="SOS response associated peptidase-like"/>
    <property type="match status" value="1"/>
</dbReference>
<comment type="caution">
    <text evidence="2">The sequence shown here is derived from an EMBL/GenBank/DDBJ whole genome shotgun (WGS) entry which is preliminary data.</text>
</comment>
<dbReference type="PANTHER" id="PTHR35604">
    <property type="entry name" value="TRANSPOSASE INSH FOR INSERTION SEQUENCE ELEMENT IS5A-RELATED"/>
    <property type="match status" value="1"/>
</dbReference>
<reference evidence="2" key="1">
    <citation type="journal article" date="2015" name="Nature">
        <title>Complex archaea that bridge the gap between prokaryotes and eukaryotes.</title>
        <authorList>
            <person name="Spang A."/>
            <person name="Saw J.H."/>
            <person name="Jorgensen S.L."/>
            <person name="Zaremba-Niedzwiedzka K."/>
            <person name="Martijn J."/>
            <person name="Lind A.E."/>
            <person name="van Eijk R."/>
            <person name="Schleper C."/>
            <person name="Guy L."/>
            <person name="Ettema T.J."/>
        </authorList>
    </citation>
    <scope>NUCLEOTIDE SEQUENCE</scope>
</reference>
<dbReference type="InterPro" id="IPR008490">
    <property type="entry name" value="Transposase_InsH_N"/>
</dbReference>
<dbReference type="InterPro" id="IPR036590">
    <property type="entry name" value="SRAP-like"/>
</dbReference>
<sequence length="275" mass="31287">MFYSFNLEDHVPAQHLLRSIDQCLDLSDLRAYLADFYSPIGRPSIDPELMVRLLVVGYCYGIRSERRLCEEVHLNLAYRWFCRLGLEDEVPNHSTFSKNRHGRFRDSDLFRWLFNEVLRRCMAAGLVKSEGFAVDASIIKADASRQRGVAGDEVDWNDPKLSSRAVREYLEALDEEALAEALPKKISLTDPQSRWTAAPGGPVDIHDRRPVVLSPQSAAEWMDPELASAEAERILHQECDPVEAFEWYPVGRAVGNVRNEGVKLLDRVSDSNLQD</sequence>
<dbReference type="GO" id="GO:0003697">
    <property type="term" value="F:single-stranded DNA binding"/>
    <property type="evidence" value="ECO:0007669"/>
    <property type="project" value="InterPro"/>
</dbReference>
<organism evidence="2">
    <name type="scientific">marine sediment metagenome</name>
    <dbReference type="NCBI Taxonomy" id="412755"/>
    <lineage>
        <taxon>unclassified sequences</taxon>
        <taxon>metagenomes</taxon>
        <taxon>ecological metagenomes</taxon>
    </lineage>
</organism>
<dbReference type="SUPFAM" id="SSF143081">
    <property type="entry name" value="BB1717-like"/>
    <property type="match status" value="1"/>
</dbReference>
<name>A0A0F9VR06_9ZZZZ</name>
<accession>A0A0F9VR06</accession>
<gene>
    <name evidence="2" type="ORF">LCGC14_0062980</name>
</gene>